<keyword evidence="9" id="KW-0574">Periplasm</keyword>
<comment type="caution">
    <text evidence="17">The sequence shown here is derived from an EMBL/GenBank/DDBJ whole genome shotgun (WGS) entry which is preliminary data.</text>
</comment>
<dbReference type="CDD" id="cd10839">
    <property type="entry name" value="cpPDZ1_DegP-like"/>
    <property type="match status" value="1"/>
</dbReference>
<sequence length="496" mass="51673">MKWTLSRSMLVAGIAAVTFAGCFQDSGIKSSHAGAAPVVVAAAAAAPNAPTTVTLPNFANLVEQVGPAVVNIAVTSVQKGGDDAMGEDPFYDFIRRFQGMPQQPQQRNRPDRISRGVGSGFIISSDGYVMTNHHVVDGADEVVVKLTDKREFKAKVIGSDERTDVALIKIDASGLPFLKMGDPDKARVGEWVIAVGSPLGLDNTVTAGIISAKARRLPDESYVPFIQTDVAINPGNSGGPLFNMNGEVIAINSRLINNSGAASFAGISLAIPIDVAMKVKDQLLKTGKVVRGILGLTFQPVDADLAKSLGLDKAQGSAVTNVTRGSGADKAGLKVGDVILQVDDTKIDDPSDLPRLIGERAPGETVTLKVWRNKSTQTIKATLGAAPSSPSNAKGGKRGSGGSEEKLPAKLGISARPLQPQEARKLDVDGGLVLEDVNGAAAKAGLRTGDVVLMANGEPVTTVDELRKQVGSAKDGKVLLLIQRGEGRAFIALPTN</sequence>
<dbReference type="SMART" id="SM00228">
    <property type="entry name" value="PDZ"/>
    <property type="match status" value="2"/>
</dbReference>
<dbReference type="EMBL" id="JAYXHS010000001">
    <property type="protein sequence ID" value="MEC5384767.1"/>
    <property type="molecule type" value="Genomic_DNA"/>
</dbReference>
<evidence type="ECO:0000256" key="7">
    <source>
        <dbReference type="ARBA" id="ARBA00022729"/>
    </source>
</evidence>
<dbReference type="RefSeq" id="WP_327597736.1">
    <property type="nucleotide sequence ID" value="NZ_JAYXHS010000001.1"/>
</dbReference>
<evidence type="ECO:0000256" key="8">
    <source>
        <dbReference type="ARBA" id="ARBA00022737"/>
    </source>
</evidence>
<evidence type="ECO:0000256" key="11">
    <source>
        <dbReference type="ARBA" id="ARBA00022825"/>
    </source>
</evidence>
<evidence type="ECO:0000256" key="15">
    <source>
        <dbReference type="SAM" id="SignalP"/>
    </source>
</evidence>
<dbReference type="Pfam" id="PF17820">
    <property type="entry name" value="PDZ_6"/>
    <property type="match status" value="1"/>
</dbReference>
<feature type="region of interest" description="Disordered" evidence="14">
    <location>
        <begin position="381"/>
        <end position="407"/>
    </location>
</feature>
<evidence type="ECO:0000313" key="17">
    <source>
        <dbReference type="EMBL" id="MEC5384767.1"/>
    </source>
</evidence>
<keyword evidence="10" id="KW-0378">Hydrolase</keyword>
<evidence type="ECO:0000256" key="9">
    <source>
        <dbReference type="ARBA" id="ARBA00022764"/>
    </source>
</evidence>
<name>A0ABU6JYL6_9RHOO</name>
<dbReference type="PANTHER" id="PTHR22939">
    <property type="entry name" value="SERINE PROTEASE FAMILY S1C HTRA-RELATED"/>
    <property type="match status" value="1"/>
</dbReference>
<evidence type="ECO:0000256" key="2">
    <source>
        <dbReference type="ARBA" id="ARBA00004418"/>
    </source>
</evidence>
<dbReference type="PROSITE" id="PS50106">
    <property type="entry name" value="PDZ"/>
    <property type="match status" value="1"/>
</dbReference>
<keyword evidence="18" id="KW-1185">Reference proteome</keyword>
<dbReference type="SUPFAM" id="SSF50494">
    <property type="entry name" value="Trypsin-like serine proteases"/>
    <property type="match status" value="1"/>
</dbReference>
<feature type="domain" description="PDZ" evidence="16">
    <location>
        <begin position="283"/>
        <end position="374"/>
    </location>
</feature>
<gene>
    <name evidence="17" type="ORF">VVD49_03485</name>
</gene>
<reference evidence="17 18" key="1">
    <citation type="submission" date="2024-01" db="EMBL/GenBank/DDBJ databases">
        <title>Uliginosibacterium soil sp. nov.</title>
        <authorList>
            <person name="Lv Y."/>
        </authorList>
    </citation>
    <scope>NUCLEOTIDE SEQUENCE [LARGE SCALE GENOMIC DNA]</scope>
    <source>
        <strain evidence="17 18">H3</strain>
    </source>
</reference>
<dbReference type="Gene3D" id="2.40.10.120">
    <property type="match status" value="1"/>
</dbReference>
<keyword evidence="6" id="KW-0645">Protease</keyword>
<comment type="similarity">
    <text evidence="3">Belongs to the peptidase S1C family.</text>
</comment>
<keyword evidence="12" id="KW-0346">Stress response</keyword>
<dbReference type="Proteomes" id="UP001331561">
    <property type="component" value="Unassembled WGS sequence"/>
</dbReference>
<keyword evidence="7 15" id="KW-0732">Signal</keyword>
<evidence type="ECO:0000256" key="10">
    <source>
        <dbReference type="ARBA" id="ARBA00022801"/>
    </source>
</evidence>
<evidence type="ECO:0000256" key="6">
    <source>
        <dbReference type="ARBA" id="ARBA00022670"/>
    </source>
</evidence>
<evidence type="ECO:0000256" key="14">
    <source>
        <dbReference type="SAM" id="MobiDB-lite"/>
    </source>
</evidence>
<dbReference type="SUPFAM" id="SSF50156">
    <property type="entry name" value="PDZ domain-like"/>
    <property type="match status" value="2"/>
</dbReference>
<evidence type="ECO:0000256" key="1">
    <source>
        <dbReference type="ARBA" id="ARBA00001772"/>
    </source>
</evidence>
<evidence type="ECO:0000256" key="12">
    <source>
        <dbReference type="ARBA" id="ARBA00023016"/>
    </source>
</evidence>
<evidence type="ECO:0000256" key="3">
    <source>
        <dbReference type="ARBA" id="ARBA00010541"/>
    </source>
</evidence>
<dbReference type="InterPro" id="IPR011782">
    <property type="entry name" value="Pept_S1C_Do"/>
</dbReference>
<dbReference type="Gene3D" id="2.30.42.10">
    <property type="match status" value="2"/>
</dbReference>
<dbReference type="InterPro" id="IPR001478">
    <property type="entry name" value="PDZ"/>
</dbReference>
<comment type="subcellular location">
    <subcellularLocation>
        <location evidence="2">Periplasm</location>
    </subcellularLocation>
</comment>
<dbReference type="PANTHER" id="PTHR22939:SF130">
    <property type="entry name" value="PERIPLASMIC SERINE ENDOPROTEASE DEGP-LIKE-RELATED"/>
    <property type="match status" value="1"/>
</dbReference>
<dbReference type="EC" id="3.4.21.107" evidence="4"/>
<dbReference type="Pfam" id="PF13365">
    <property type="entry name" value="Trypsin_2"/>
    <property type="match status" value="1"/>
</dbReference>
<dbReference type="Pfam" id="PF13180">
    <property type="entry name" value="PDZ_2"/>
    <property type="match status" value="1"/>
</dbReference>
<evidence type="ECO:0000313" key="18">
    <source>
        <dbReference type="Proteomes" id="UP001331561"/>
    </source>
</evidence>
<organism evidence="17 18">
    <name type="scientific">Uliginosibacterium silvisoli</name>
    <dbReference type="NCBI Taxonomy" id="3114758"/>
    <lineage>
        <taxon>Bacteria</taxon>
        <taxon>Pseudomonadati</taxon>
        <taxon>Pseudomonadota</taxon>
        <taxon>Betaproteobacteria</taxon>
        <taxon>Rhodocyclales</taxon>
        <taxon>Zoogloeaceae</taxon>
        <taxon>Uliginosibacterium</taxon>
    </lineage>
</organism>
<dbReference type="NCBIfam" id="TIGR02037">
    <property type="entry name" value="degP_htrA_DO"/>
    <property type="match status" value="1"/>
</dbReference>
<protein>
    <recommendedName>
        <fullName evidence="5">Probable periplasmic serine endoprotease DegP-like</fullName>
        <ecNumber evidence="4">3.4.21.107</ecNumber>
    </recommendedName>
    <alternativeName>
        <fullName evidence="13">Protease Do</fullName>
    </alternativeName>
</protein>
<dbReference type="PROSITE" id="PS51257">
    <property type="entry name" value="PROKAR_LIPOPROTEIN"/>
    <property type="match status" value="1"/>
</dbReference>
<proteinExistence type="inferred from homology"/>
<comment type="catalytic activity">
    <reaction evidence="1">
        <text>Acts on substrates that are at least partially unfolded. The cleavage site P1 residue is normally between a pair of hydrophobic residues, such as Val-|-Val.</text>
        <dbReference type="EC" id="3.4.21.107"/>
    </reaction>
</comment>
<dbReference type="InterPro" id="IPR001940">
    <property type="entry name" value="Peptidase_S1C"/>
</dbReference>
<accession>A0ABU6JYL6</accession>
<evidence type="ECO:0000256" key="4">
    <source>
        <dbReference type="ARBA" id="ARBA00013035"/>
    </source>
</evidence>
<dbReference type="InterPro" id="IPR041489">
    <property type="entry name" value="PDZ_6"/>
</dbReference>
<feature type="signal peptide" evidence="15">
    <location>
        <begin position="1"/>
        <end position="20"/>
    </location>
</feature>
<dbReference type="InterPro" id="IPR009003">
    <property type="entry name" value="Peptidase_S1_PA"/>
</dbReference>
<evidence type="ECO:0000259" key="16">
    <source>
        <dbReference type="PROSITE" id="PS50106"/>
    </source>
</evidence>
<keyword evidence="8" id="KW-0677">Repeat</keyword>
<evidence type="ECO:0000256" key="13">
    <source>
        <dbReference type="ARBA" id="ARBA00032850"/>
    </source>
</evidence>
<feature type="chain" id="PRO_5047023778" description="Probable periplasmic serine endoprotease DegP-like" evidence="15">
    <location>
        <begin position="21"/>
        <end position="496"/>
    </location>
</feature>
<dbReference type="InterPro" id="IPR036034">
    <property type="entry name" value="PDZ_sf"/>
</dbReference>
<dbReference type="PRINTS" id="PR00834">
    <property type="entry name" value="PROTEASES2C"/>
</dbReference>
<evidence type="ECO:0000256" key="5">
    <source>
        <dbReference type="ARBA" id="ARBA00013958"/>
    </source>
</evidence>
<keyword evidence="11" id="KW-0720">Serine protease</keyword>